<protein>
    <recommendedName>
        <fullName evidence="4">Lanthionine synthetase</fullName>
    </recommendedName>
</protein>
<name>A0A1E7KJ33_9ACTN</name>
<dbReference type="STRING" id="1075402.AN216_09635"/>
<evidence type="ECO:0008006" key="4">
    <source>
        <dbReference type="Google" id="ProtNLM"/>
    </source>
</evidence>
<comment type="caution">
    <text evidence="2">The sequence shown here is derived from an EMBL/GenBank/DDBJ whole genome shotgun (WGS) entry which is preliminary data.</text>
</comment>
<keyword evidence="3" id="KW-1185">Reference proteome</keyword>
<dbReference type="SMART" id="SM01260">
    <property type="entry name" value="LANC_like"/>
    <property type="match status" value="1"/>
</dbReference>
<dbReference type="SUPFAM" id="SSF158745">
    <property type="entry name" value="LanC-like"/>
    <property type="match status" value="1"/>
</dbReference>
<feature type="binding site" evidence="1">
    <location>
        <position position="388"/>
    </location>
    <ligand>
        <name>Zn(2+)</name>
        <dbReference type="ChEBI" id="CHEBI:29105"/>
    </ligand>
</feature>
<gene>
    <name evidence="2" type="ORF">AN216_09635</name>
</gene>
<proteinExistence type="predicted"/>
<feature type="binding site" evidence="1">
    <location>
        <position position="339"/>
    </location>
    <ligand>
        <name>Zn(2+)</name>
        <dbReference type="ChEBI" id="CHEBI:29105"/>
    </ligand>
</feature>
<evidence type="ECO:0000313" key="2">
    <source>
        <dbReference type="EMBL" id="OEV03896.1"/>
    </source>
</evidence>
<dbReference type="Gene3D" id="1.50.10.20">
    <property type="match status" value="1"/>
</dbReference>
<dbReference type="GO" id="GO:0046872">
    <property type="term" value="F:metal ion binding"/>
    <property type="evidence" value="ECO:0007669"/>
    <property type="project" value="UniProtKB-KW"/>
</dbReference>
<keyword evidence="1" id="KW-0479">Metal-binding</keyword>
<feature type="binding site" evidence="1">
    <location>
        <position position="389"/>
    </location>
    <ligand>
        <name>Zn(2+)</name>
        <dbReference type="ChEBI" id="CHEBI:29105"/>
    </ligand>
</feature>
<sequence>MSTETAAETAPSSRPELRARAAGVVSRIAERLRDPDAVVAATTASGTHAEVADTSSPVWEPGSLNRGYPALALLHAELGRDVPTSAGDPTPGRDLGAHRTTAHRYLELSAASTSQLPVQGAFAGVGALASATRVAAAHQGEYASLLRRTDARMADYAHRLTTLHASTRDAGLPTYPAVLDVLSGLSGVGRYLLHRRTSAAGAEGDPDTESRTVCDVALGEAIASLVSLRTPLRVRDTEVPGWWYGPTKRTLVAEEFADGQVNFGLGHGVPGPLGLLSLAWSAGVRRPGQAEAIEELAEWLLTWREQDEAGAYWTPYLPLRYYADRHGHVTPQPARPSWCYGAAGTARALGMAGRALDRPDWTEAGVAAVRAMVRRPLDGWGIHDHAMCHGWSSVLYLLLLFELDHPEAELSAVTDEVARRLLSGFDPAAPFGYRYYQPAADLELDMPGFLDGASGIALALHAYAGQRPAVSGWDTLLLLN</sequence>
<dbReference type="PRINTS" id="PR01950">
    <property type="entry name" value="LANCSUPER"/>
</dbReference>
<keyword evidence="1" id="KW-0862">Zinc</keyword>
<dbReference type="CDD" id="cd04793">
    <property type="entry name" value="LanC"/>
    <property type="match status" value="1"/>
</dbReference>
<evidence type="ECO:0000256" key="1">
    <source>
        <dbReference type="PIRSR" id="PIRSR607822-1"/>
    </source>
</evidence>
<dbReference type="GO" id="GO:0031179">
    <property type="term" value="P:peptide modification"/>
    <property type="evidence" value="ECO:0007669"/>
    <property type="project" value="InterPro"/>
</dbReference>
<evidence type="ECO:0000313" key="3">
    <source>
        <dbReference type="Proteomes" id="UP000176101"/>
    </source>
</evidence>
<dbReference type="Pfam" id="PF05147">
    <property type="entry name" value="LANC_like"/>
    <property type="match status" value="1"/>
</dbReference>
<dbReference type="RefSeq" id="WP_070196219.1">
    <property type="nucleotide sequence ID" value="NZ_LJGU01000115.1"/>
</dbReference>
<accession>A0A1E7KJ33</accession>
<dbReference type="AlphaFoldDB" id="A0A1E7KJ33"/>
<dbReference type="OrthoDB" id="1882482at2"/>
<dbReference type="InterPro" id="IPR033889">
    <property type="entry name" value="LanC"/>
</dbReference>
<dbReference type="PRINTS" id="PR01955">
    <property type="entry name" value="LANCFRANKIA"/>
</dbReference>
<reference evidence="2 3" key="1">
    <citation type="journal article" date="2016" name="Front. Microbiol.">
        <title>Comparative Genomics Analysis of Streptomyces Species Reveals Their Adaptation to the Marine Environment and Their Diversity at the Genomic Level.</title>
        <authorList>
            <person name="Tian X."/>
            <person name="Zhang Z."/>
            <person name="Yang T."/>
            <person name="Chen M."/>
            <person name="Li J."/>
            <person name="Chen F."/>
            <person name="Yang J."/>
            <person name="Li W."/>
            <person name="Zhang B."/>
            <person name="Zhang Z."/>
            <person name="Wu J."/>
            <person name="Zhang C."/>
            <person name="Long L."/>
            <person name="Xiao J."/>
        </authorList>
    </citation>
    <scope>NUCLEOTIDE SEQUENCE [LARGE SCALE GENOMIC DNA]</scope>
    <source>
        <strain evidence="2 3">SCSIO 02100</strain>
    </source>
</reference>
<dbReference type="InterPro" id="IPR007822">
    <property type="entry name" value="LANC-like"/>
</dbReference>
<dbReference type="EMBL" id="LJGU01000115">
    <property type="protein sequence ID" value="OEV03896.1"/>
    <property type="molecule type" value="Genomic_DNA"/>
</dbReference>
<dbReference type="Proteomes" id="UP000176101">
    <property type="component" value="Unassembled WGS sequence"/>
</dbReference>
<dbReference type="PATRIC" id="fig|1075402.3.peg.5324"/>
<organism evidence="2 3">
    <name type="scientific">Streptomyces oceani</name>
    <dbReference type="NCBI Taxonomy" id="1075402"/>
    <lineage>
        <taxon>Bacteria</taxon>
        <taxon>Bacillati</taxon>
        <taxon>Actinomycetota</taxon>
        <taxon>Actinomycetes</taxon>
        <taxon>Kitasatosporales</taxon>
        <taxon>Streptomycetaceae</taxon>
        <taxon>Streptomyces</taxon>
    </lineage>
</organism>